<reference evidence="1" key="1">
    <citation type="submission" date="2020-09" db="EMBL/GenBank/DDBJ databases">
        <title>Genome-Enabled Discovery of Anthraquinone Biosynthesis in Senna tora.</title>
        <authorList>
            <person name="Kang S.-H."/>
            <person name="Pandey R.P."/>
            <person name="Lee C.-M."/>
            <person name="Sim J.-S."/>
            <person name="Jeong J.-T."/>
            <person name="Choi B.-S."/>
            <person name="Jung M."/>
            <person name="Ginzburg D."/>
            <person name="Zhao K."/>
            <person name="Won S.Y."/>
            <person name="Oh T.-J."/>
            <person name="Yu Y."/>
            <person name="Kim N.-H."/>
            <person name="Lee O.R."/>
            <person name="Lee T.-H."/>
            <person name="Bashyal P."/>
            <person name="Kim T.-S."/>
            <person name="Lee W.-H."/>
            <person name="Kawkins C."/>
            <person name="Kim C.-K."/>
            <person name="Kim J.S."/>
            <person name="Ahn B.O."/>
            <person name="Rhee S.Y."/>
            <person name="Sohng J.K."/>
        </authorList>
    </citation>
    <scope>NUCLEOTIDE SEQUENCE</scope>
    <source>
        <tissue evidence="1">Leaf</tissue>
    </source>
</reference>
<protein>
    <submittedName>
        <fullName evidence="1">Uncharacterized protein</fullName>
    </submittedName>
</protein>
<keyword evidence="2" id="KW-1185">Reference proteome</keyword>
<comment type="caution">
    <text evidence="1">The sequence shown here is derived from an EMBL/GenBank/DDBJ whole genome shotgun (WGS) entry which is preliminary data.</text>
</comment>
<sequence length="867" mass="97217">MLQLESSWNGRSLDHVLKYSGRKITVESQKPSRITRQNSCCASESHTSVRVVFANRSGFDAPIAVDMAWEEPGSCVNIFWTTNRGRILETLTNYEAKDSLRKSVDHVLTYSGRQIAVGSQKPSRITRQRTCCASESNTSVRVVFTNRSGFDAPILVVLAWEERGSCLNIFRTTNRSRISKPSRITRQKSCCASESNTSVRVVFVNRTGFEPPIAVMVAWEERGSCLNIFQTTNRGRISETFMNYEPELNTSVRVVFANRSGFDAPIAVNMAWKEPGSCINIFRMTNRGRILETFSNYEAKDLLRNESNASVRIVVANRSGLDAPIPVVFAWEDLGSCLNIFRTTNHGRISETFTNYEAKDLSRNESKTSVRVVFVNRSGFDAPIAVMGAWEERGSCINIIRKTNRGRISETFTNYEVKDLLRKSVDHVLTYSGQKIAVGSQKPLRITRQKTYCAGELNTSVRVVFANRSGFDAPIGVVLEWEEFGSFDMAWEERGSCINIFQTTNRSRISETFTNYEAKDLLRKSVDQVLTFFGRQIAVRSQQPSQITRQRTCCASESNTSVRIVFTNRSGFDAPILVVLAWEERGSCLNIFRTTNRSRISKPSRITRQKSCCASESNTSVRVVFVNRSGFEAPIAVMVAWEERGSCLNIFQTTNRGRISETFKNYEAKDLLRKQKTRCAKESNTSVRVVLANRSGFDAPNGVVLAWEERGSCLNIFQTTNRGRILETFTNYEAKDLLRKSVDHVLTYSGRKIAVGSQKPSRITRQKTCCASESNASVRIVVANRSGLDAPIPVVFAGEELGSCLNIFRTTNHGRISETFTNYEAKDLSRKSVDHALTYSGRQIAVGSPKPSRITSHGGMGGAWIMP</sequence>
<dbReference type="OrthoDB" id="9829887at2759"/>
<evidence type="ECO:0000313" key="1">
    <source>
        <dbReference type="EMBL" id="KAF7832078.1"/>
    </source>
</evidence>
<dbReference type="AlphaFoldDB" id="A0A834WTI1"/>
<name>A0A834WTI1_9FABA</name>
<gene>
    <name evidence="1" type="ORF">G2W53_014411</name>
</gene>
<dbReference type="EMBL" id="JAAIUW010000005">
    <property type="protein sequence ID" value="KAF7832078.1"/>
    <property type="molecule type" value="Genomic_DNA"/>
</dbReference>
<organism evidence="1 2">
    <name type="scientific">Senna tora</name>
    <dbReference type="NCBI Taxonomy" id="362788"/>
    <lineage>
        <taxon>Eukaryota</taxon>
        <taxon>Viridiplantae</taxon>
        <taxon>Streptophyta</taxon>
        <taxon>Embryophyta</taxon>
        <taxon>Tracheophyta</taxon>
        <taxon>Spermatophyta</taxon>
        <taxon>Magnoliopsida</taxon>
        <taxon>eudicotyledons</taxon>
        <taxon>Gunneridae</taxon>
        <taxon>Pentapetalae</taxon>
        <taxon>rosids</taxon>
        <taxon>fabids</taxon>
        <taxon>Fabales</taxon>
        <taxon>Fabaceae</taxon>
        <taxon>Caesalpinioideae</taxon>
        <taxon>Cassia clade</taxon>
        <taxon>Senna</taxon>
    </lineage>
</organism>
<proteinExistence type="predicted"/>
<accession>A0A834WTI1</accession>
<evidence type="ECO:0000313" key="2">
    <source>
        <dbReference type="Proteomes" id="UP000634136"/>
    </source>
</evidence>
<dbReference type="Proteomes" id="UP000634136">
    <property type="component" value="Unassembled WGS sequence"/>
</dbReference>